<dbReference type="EMBL" id="OKQU01000001">
    <property type="protein sequence ID" value="SPE06622.1"/>
    <property type="molecule type" value="Genomic_DNA"/>
</dbReference>
<feature type="binding site" evidence="6">
    <location>
        <position position="163"/>
    </location>
    <ligand>
        <name>S-adenosyl-L-methionine</name>
        <dbReference type="ChEBI" id="CHEBI:59789"/>
    </ligand>
</feature>
<dbReference type="CDD" id="cd02440">
    <property type="entry name" value="AdoMet_MTases"/>
    <property type="match status" value="1"/>
</dbReference>
<reference evidence="7 10" key="1">
    <citation type="submission" date="2018-02" db="EMBL/GenBank/DDBJ databases">
        <authorList>
            <person name="Rodrigo-Torres L."/>
            <person name="Arahal R. D."/>
            <person name="Lucena T."/>
        </authorList>
    </citation>
    <scope>NUCLEOTIDE SEQUENCE [LARGE SCALE GENOMIC DNA]</scope>
    <source>
        <strain evidence="7 10">CECT 8486</strain>
    </source>
</reference>
<accession>A0A2N9K7R6</accession>
<comment type="catalytic activity">
    <reaction evidence="6">
        <text>L-lysyl-[protein] + 3 S-adenosyl-L-methionine = N(6),N(6),N(6)-trimethyl-L-lysyl-[protein] + 3 S-adenosyl-L-homocysteine + 3 H(+)</text>
        <dbReference type="Rhea" id="RHEA:54192"/>
        <dbReference type="Rhea" id="RHEA-COMP:9752"/>
        <dbReference type="Rhea" id="RHEA-COMP:13826"/>
        <dbReference type="ChEBI" id="CHEBI:15378"/>
        <dbReference type="ChEBI" id="CHEBI:29969"/>
        <dbReference type="ChEBI" id="CHEBI:57856"/>
        <dbReference type="ChEBI" id="CHEBI:59789"/>
        <dbReference type="ChEBI" id="CHEBI:61961"/>
    </reaction>
</comment>
<dbReference type="EMBL" id="OKQR01000001">
    <property type="protein sequence ID" value="SPD91397.1"/>
    <property type="molecule type" value="Genomic_DNA"/>
</dbReference>
<comment type="function">
    <text evidence="6">Methylates ribosomal protein L11.</text>
</comment>
<dbReference type="GeneID" id="99674274"/>
<evidence type="ECO:0000256" key="6">
    <source>
        <dbReference type="HAMAP-Rule" id="MF_00735"/>
    </source>
</evidence>
<feature type="binding site" evidence="6">
    <location>
        <position position="185"/>
    </location>
    <ligand>
        <name>S-adenosyl-L-methionine</name>
        <dbReference type="ChEBI" id="CHEBI:59789"/>
    </ligand>
</feature>
<keyword evidence="10" id="KW-1185">Reference proteome</keyword>
<dbReference type="Proteomes" id="UP000237923">
    <property type="component" value="Unassembled WGS sequence"/>
</dbReference>
<keyword evidence="8" id="KW-0689">Ribosomal protein</keyword>
<organism evidence="8 9">
    <name type="scientific">Leuconostoc suionicum</name>
    <dbReference type="NCBI Taxonomy" id="1511761"/>
    <lineage>
        <taxon>Bacteria</taxon>
        <taxon>Bacillati</taxon>
        <taxon>Bacillota</taxon>
        <taxon>Bacilli</taxon>
        <taxon>Lactobacillales</taxon>
        <taxon>Lactobacillaceae</taxon>
        <taxon>Leuconostoc</taxon>
    </lineage>
</organism>
<feature type="binding site" evidence="6">
    <location>
        <position position="230"/>
    </location>
    <ligand>
        <name>S-adenosyl-L-methionine</name>
        <dbReference type="ChEBI" id="CHEBI:59789"/>
    </ligand>
</feature>
<dbReference type="GO" id="GO:0005737">
    <property type="term" value="C:cytoplasm"/>
    <property type="evidence" value="ECO:0007669"/>
    <property type="project" value="UniProtKB-SubCell"/>
</dbReference>
<dbReference type="Gene3D" id="3.40.50.150">
    <property type="entry name" value="Vaccinia Virus protein VP39"/>
    <property type="match status" value="1"/>
</dbReference>
<dbReference type="PANTHER" id="PTHR43648">
    <property type="entry name" value="ELECTRON TRANSFER FLAVOPROTEIN BETA SUBUNIT LYSINE METHYLTRANSFERASE"/>
    <property type="match status" value="1"/>
</dbReference>
<dbReference type="PIRSF" id="PIRSF000401">
    <property type="entry name" value="RPL11_MTase"/>
    <property type="match status" value="1"/>
</dbReference>
<reference evidence="8 9" key="2">
    <citation type="submission" date="2018-02" db="EMBL/GenBank/DDBJ databases">
        <authorList>
            <person name="Cohen D.B."/>
            <person name="Kent A.D."/>
        </authorList>
    </citation>
    <scope>NUCLEOTIDE SEQUENCE [LARGE SCALE GENOMIC DNA]</scope>
    <source>
        <strain evidence="8 9">CECT 9216</strain>
    </source>
</reference>
<evidence type="ECO:0000313" key="7">
    <source>
        <dbReference type="EMBL" id="SPD91397.1"/>
    </source>
</evidence>
<dbReference type="HAMAP" id="MF_00735">
    <property type="entry name" value="Methyltr_PrmA"/>
    <property type="match status" value="1"/>
</dbReference>
<evidence type="ECO:0000256" key="5">
    <source>
        <dbReference type="ARBA" id="ARBA00022691"/>
    </source>
</evidence>
<feature type="binding site" evidence="6">
    <location>
        <position position="142"/>
    </location>
    <ligand>
        <name>S-adenosyl-L-methionine</name>
        <dbReference type="ChEBI" id="CHEBI:59789"/>
    </ligand>
</feature>
<dbReference type="PANTHER" id="PTHR43648:SF1">
    <property type="entry name" value="ELECTRON TRANSFER FLAVOPROTEIN BETA SUBUNIT LYSINE METHYLTRANSFERASE"/>
    <property type="match status" value="1"/>
</dbReference>
<evidence type="ECO:0000256" key="2">
    <source>
        <dbReference type="ARBA" id="ARBA00022490"/>
    </source>
</evidence>
<keyword evidence="2 6" id="KW-0963">Cytoplasm</keyword>
<dbReference type="GO" id="GO:0032259">
    <property type="term" value="P:methylation"/>
    <property type="evidence" value="ECO:0007669"/>
    <property type="project" value="UniProtKB-KW"/>
</dbReference>
<dbReference type="Pfam" id="PF06325">
    <property type="entry name" value="PrmA"/>
    <property type="match status" value="1"/>
</dbReference>
<evidence type="ECO:0000313" key="9">
    <source>
        <dbReference type="Proteomes" id="UP000237923"/>
    </source>
</evidence>
<dbReference type="GO" id="GO:0005840">
    <property type="term" value="C:ribosome"/>
    <property type="evidence" value="ECO:0007669"/>
    <property type="project" value="UniProtKB-KW"/>
</dbReference>
<dbReference type="EC" id="2.1.1.-" evidence="6"/>
<proteinExistence type="inferred from homology"/>
<dbReference type="InterPro" id="IPR050078">
    <property type="entry name" value="Ribosomal_L11_MeTrfase_PrmA"/>
</dbReference>
<dbReference type="InterPro" id="IPR029063">
    <property type="entry name" value="SAM-dependent_MTases_sf"/>
</dbReference>
<evidence type="ECO:0000256" key="3">
    <source>
        <dbReference type="ARBA" id="ARBA00022603"/>
    </source>
</evidence>
<protein>
    <recommendedName>
        <fullName evidence="6">Ribosomal protein L11 methyltransferase</fullName>
        <shortName evidence="6">L11 Mtase</shortName>
        <ecNumber evidence="6">2.1.1.-</ecNumber>
    </recommendedName>
</protein>
<dbReference type="AlphaFoldDB" id="A0A2N9K7R6"/>
<keyword evidence="4 6" id="KW-0808">Transferase</keyword>
<evidence type="ECO:0000313" key="10">
    <source>
        <dbReference type="Proteomes" id="UP000239237"/>
    </source>
</evidence>
<name>A0A2N9K7R6_9LACO</name>
<sequence>MTNNKWQALNVATNNDGIEPIADILMSTGAEGVQIVDDISPVTVTAYFEDDASLPNTVSRIKEQLDNLVTLGVDASPATITLNGIAQSDWENNWKQYYHATRITRHITVVPSWEKFVAAQEDEYPIIMDPKLAFGTGVHETTRLMIQALETVVRGGESMIDVGTGSGVLSVAAKQLGVADILATDIDEMAVNVAKENLALNPVANDVTVVTSDLLESIAIDKSVDLIVANILADVIERLIPQTWSRLKPGGYFLVSGIYDAISVSIEQQLQQAGYKIFQHTTMGDWHAFIAKKDSK</sequence>
<comment type="subcellular location">
    <subcellularLocation>
        <location evidence="6">Cytoplasm</location>
    </subcellularLocation>
</comment>
<evidence type="ECO:0000313" key="8">
    <source>
        <dbReference type="EMBL" id="SPE06622.1"/>
    </source>
</evidence>
<dbReference type="NCBIfam" id="TIGR00406">
    <property type="entry name" value="prmA"/>
    <property type="match status" value="1"/>
</dbReference>
<keyword evidence="5 6" id="KW-0949">S-adenosyl-L-methionine</keyword>
<dbReference type="Proteomes" id="UP000239237">
    <property type="component" value="Unassembled WGS sequence"/>
</dbReference>
<gene>
    <name evidence="6 8" type="primary">prmA</name>
    <name evidence="7" type="ORF">LES8486_00376</name>
    <name evidence="8" type="ORF">LES9216_00523</name>
</gene>
<comment type="similarity">
    <text evidence="1 6">Belongs to the methyltransferase superfamily. PrmA family.</text>
</comment>
<evidence type="ECO:0000256" key="1">
    <source>
        <dbReference type="ARBA" id="ARBA00009741"/>
    </source>
</evidence>
<dbReference type="KEGG" id="lsu:A6B45_05660"/>
<keyword evidence="3 6" id="KW-0489">Methyltransferase</keyword>
<dbReference type="GO" id="GO:0008276">
    <property type="term" value="F:protein methyltransferase activity"/>
    <property type="evidence" value="ECO:0007669"/>
    <property type="project" value="UniProtKB-UniRule"/>
</dbReference>
<dbReference type="InterPro" id="IPR004498">
    <property type="entry name" value="Ribosomal_PrmA_MeTrfase"/>
</dbReference>
<dbReference type="RefSeq" id="WP_072613750.1">
    <property type="nucleotide sequence ID" value="NZ_AP017935.1"/>
</dbReference>
<evidence type="ECO:0000256" key="4">
    <source>
        <dbReference type="ARBA" id="ARBA00022679"/>
    </source>
</evidence>
<keyword evidence="8" id="KW-0687">Ribonucleoprotein</keyword>
<dbReference type="SUPFAM" id="SSF53335">
    <property type="entry name" value="S-adenosyl-L-methionine-dependent methyltransferases"/>
    <property type="match status" value="1"/>
</dbReference>